<protein>
    <recommendedName>
        <fullName evidence="8">Peptidase S1 domain-containing protein</fullName>
    </recommendedName>
</protein>
<evidence type="ECO:0000313" key="2">
    <source>
        <dbReference type="EMBL" id="KPG09732.1"/>
    </source>
</evidence>
<dbReference type="EMBL" id="LJFO01000008">
    <property type="protein sequence ID" value="KPG09732.1"/>
    <property type="molecule type" value="Genomic_DNA"/>
</dbReference>
<dbReference type="InterPro" id="IPR043504">
    <property type="entry name" value="Peptidase_S1_PA_chymotrypsin"/>
</dbReference>
<dbReference type="EMBL" id="LJFS01000008">
    <property type="protein sequence ID" value="KPG35091.1"/>
    <property type="molecule type" value="Genomic_DNA"/>
</dbReference>
<dbReference type="STRING" id="83262.BAB75_17850"/>
<accession>A0A0N1CFV4</accession>
<feature type="chain" id="PRO_5014234807" description="Peptidase S1 domain-containing protein" evidence="1">
    <location>
        <begin position="28"/>
        <end position="226"/>
    </location>
</feature>
<dbReference type="GeneID" id="45765734"/>
<organism evidence="2 5">
    <name type="scientific">Mycobacteroides immunogenum</name>
    <dbReference type="NCBI Taxonomy" id="83262"/>
    <lineage>
        <taxon>Bacteria</taxon>
        <taxon>Bacillati</taxon>
        <taxon>Actinomycetota</taxon>
        <taxon>Actinomycetes</taxon>
        <taxon>Mycobacteriales</taxon>
        <taxon>Mycobacteriaceae</taxon>
        <taxon>Mycobacteroides</taxon>
    </lineage>
</organism>
<keyword evidence="6" id="KW-1185">Reference proteome</keyword>
<evidence type="ECO:0008006" key="8">
    <source>
        <dbReference type="Google" id="ProtNLM"/>
    </source>
</evidence>
<proteinExistence type="predicted"/>
<evidence type="ECO:0000313" key="7">
    <source>
        <dbReference type="Proteomes" id="UP000186919"/>
    </source>
</evidence>
<dbReference type="Proteomes" id="UP000186919">
    <property type="component" value="Unassembled WGS sequence"/>
</dbReference>
<dbReference type="SUPFAM" id="SSF50494">
    <property type="entry name" value="Trypsin-like serine proteases"/>
    <property type="match status" value="1"/>
</dbReference>
<name>A0A0N1CFV4_9MYCO</name>
<evidence type="ECO:0000313" key="5">
    <source>
        <dbReference type="Proteomes" id="UP000037843"/>
    </source>
</evidence>
<dbReference type="EMBL" id="LQYE01000012">
    <property type="protein sequence ID" value="OAT68811.1"/>
    <property type="molecule type" value="Genomic_DNA"/>
</dbReference>
<evidence type="ECO:0000313" key="3">
    <source>
        <dbReference type="EMBL" id="KPG35091.1"/>
    </source>
</evidence>
<dbReference type="PATRIC" id="fig|83262.10.peg.1327"/>
<dbReference type="OrthoDB" id="4519518at2"/>
<dbReference type="AlphaFoldDB" id="A0A0N1CFV4"/>
<dbReference type="RefSeq" id="WP_043078651.1">
    <property type="nucleotide sequence ID" value="NZ_CP011530.1"/>
</dbReference>
<comment type="caution">
    <text evidence="2">The sequence shown here is derived from an EMBL/GenBank/DDBJ whole genome shotgun (WGS) entry which is preliminary data.</text>
</comment>
<gene>
    <name evidence="2" type="ORF">AN908_15480</name>
    <name evidence="3" type="ORF">AN912_08165</name>
    <name evidence="4" type="ORF">AWB85_07475</name>
</gene>
<evidence type="ECO:0000256" key="1">
    <source>
        <dbReference type="SAM" id="SignalP"/>
    </source>
</evidence>
<dbReference type="Proteomes" id="UP000037843">
    <property type="component" value="Unassembled WGS sequence"/>
</dbReference>
<keyword evidence="1" id="KW-0732">Signal</keyword>
<dbReference type="InterPro" id="IPR009003">
    <property type="entry name" value="Peptidase_S1_PA"/>
</dbReference>
<evidence type="ECO:0000313" key="4">
    <source>
        <dbReference type="EMBL" id="OAT68811.1"/>
    </source>
</evidence>
<dbReference type="KEGG" id="miz:BAB75_17850"/>
<dbReference type="Gene3D" id="2.40.10.10">
    <property type="entry name" value="Trypsin-like serine proteases"/>
    <property type="match status" value="2"/>
</dbReference>
<dbReference type="Proteomes" id="UP000037962">
    <property type="component" value="Unassembled WGS sequence"/>
</dbReference>
<feature type="signal peptide" evidence="1">
    <location>
        <begin position="1"/>
        <end position="27"/>
    </location>
</feature>
<reference evidence="5 6" key="1">
    <citation type="submission" date="2015-09" db="EMBL/GenBank/DDBJ databases">
        <title>Genome Sequences of Mycobacterium immunogenum Isolates, Recuperated from a Chloraminated Drinking Water Distribution System Simulator Subjected to Episodes of Nitrification.</title>
        <authorList>
            <person name="Gomez-Alvarez V."/>
            <person name="Revetta R.P."/>
        </authorList>
    </citation>
    <scope>NUCLEOTIDE SEQUENCE [LARGE SCALE GENOMIC DNA]</scope>
    <source>
        <strain evidence="2 5">H008</strain>
        <strain evidence="3 6">H076</strain>
    </source>
</reference>
<evidence type="ECO:0000313" key="6">
    <source>
        <dbReference type="Proteomes" id="UP000037962"/>
    </source>
</evidence>
<sequence>MRPFLWITTIVAVLCVLPAVNPARTHADPPLVFPGMLIYQGSLSCTLGYVDPGLRVGITAGHCFNGDGIIRNGDGAAVGHKVLAHDNRPPEGPVYENEYTIDYEAIAIDDGLPLNDLLANGQRLERDDTVAPEVGMPVCRTGHTTGDACGSVTRLGNGWFRFNGPVIAKGDSGGPVYTRVGDRTVLVGIIRGFMTSQSGDDVQSWAMSWPSVIKQLREDRKGLLPG</sequence>
<reference evidence="4 7" key="2">
    <citation type="submission" date="2016-01" db="EMBL/GenBank/DDBJ databases">
        <title>Mycobacterium immunogenum strain CD11_6 genome sequencing and assembly.</title>
        <authorList>
            <person name="Kaur G."/>
            <person name="Nair G.R."/>
            <person name="Mayilraj S."/>
        </authorList>
    </citation>
    <scope>NUCLEOTIDE SEQUENCE [LARGE SCALE GENOMIC DNA]</scope>
    <source>
        <strain evidence="4 7">CD11-6</strain>
    </source>
</reference>